<keyword evidence="11" id="KW-0472">Membrane</keyword>
<comment type="catalytic activity">
    <reaction evidence="1">
        <text>ATP + protein L-histidine = ADP + protein N-phospho-L-histidine.</text>
        <dbReference type="EC" id="2.7.13.3"/>
    </reaction>
</comment>
<dbReference type="GO" id="GO:0005524">
    <property type="term" value="F:ATP binding"/>
    <property type="evidence" value="ECO:0007669"/>
    <property type="project" value="UniProtKB-KW"/>
</dbReference>
<gene>
    <name evidence="14" type="ORF">H7C18_19475</name>
</gene>
<dbReference type="InterPro" id="IPR001789">
    <property type="entry name" value="Sig_transdc_resp-reg_receiver"/>
</dbReference>
<dbReference type="PANTHER" id="PTHR43547:SF2">
    <property type="entry name" value="HYBRID SIGNAL TRANSDUCTION HISTIDINE KINASE C"/>
    <property type="match status" value="1"/>
</dbReference>
<evidence type="ECO:0000259" key="13">
    <source>
        <dbReference type="PROSITE" id="PS50110"/>
    </source>
</evidence>
<evidence type="ECO:0000256" key="3">
    <source>
        <dbReference type="ARBA" id="ARBA00022553"/>
    </source>
</evidence>
<keyword evidence="7" id="KW-0067">ATP-binding</keyword>
<dbReference type="InterPro" id="IPR005467">
    <property type="entry name" value="His_kinase_dom"/>
</dbReference>
<dbReference type="PANTHER" id="PTHR43547">
    <property type="entry name" value="TWO-COMPONENT HISTIDINE KINASE"/>
    <property type="match status" value="1"/>
</dbReference>
<feature type="transmembrane region" description="Helical" evidence="11">
    <location>
        <begin position="210"/>
        <end position="229"/>
    </location>
</feature>
<dbReference type="PROSITE" id="PS50109">
    <property type="entry name" value="HIS_KIN"/>
    <property type="match status" value="2"/>
</dbReference>
<dbReference type="GO" id="GO:0016020">
    <property type="term" value="C:membrane"/>
    <property type="evidence" value="ECO:0007669"/>
    <property type="project" value="InterPro"/>
</dbReference>
<organism evidence="14 15">
    <name type="scientific">Cohnella zeiphila</name>
    <dbReference type="NCBI Taxonomy" id="2761120"/>
    <lineage>
        <taxon>Bacteria</taxon>
        <taxon>Bacillati</taxon>
        <taxon>Bacillota</taxon>
        <taxon>Bacilli</taxon>
        <taxon>Bacillales</taxon>
        <taxon>Paenibacillaceae</taxon>
        <taxon>Cohnella</taxon>
    </lineage>
</organism>
<dbReference type="Pfam" id="PF02518">
    <property type="entry name" value="HATPase_c"/>
    <property type="match status" value="1"/>
</dbReference>
<dbReference type="RefSeq" id="WP_185130760.1">
    <property type="nucleotide sequence ID" value="NZ_JACJVO010000024.1"/>
</dbReference>
<proteinExistence type="predicted"/>
<dbReference type="Gene3D" id="1.10.287.130">
    <property type="match status" value="1"/>
</dbReference>
<keyword evidence="3 9" id="KW-0597">Phosphoprotein</keyword>
<dbReference type="EC" id="2.7.13.3" evidence="2"/>
<dbReference type="Gene3D" id="2.60.120.260">
    <property type="entry name" value="Galactose-binding domain-like"/>
    <property type="match status" value="1"/>
</dbReference>
<dbReference type="InterPro" id="IPR003661">
    <property type="entry name" value="HisK_dim/P_dom"/>
</dbReference>
<feature type="region of interest" description="Disordered" evidence="10">
    <location>
        <begin position="664"/>
        <end position="693"/>
    </location>
</feature>
<evidence type="ECO:0000313" key="14">
    <source>
        <dbReference type="EMBL" id="MBB6733103.1"/>
    </source>
</evidence>
<dbReference type="InterPro" id="IPR008979">
    <property type="entry name" value="Galactose-bd-like_sf"/>
</dbReference>
<keyword evidence="6 14" id="KW-0418">Kinase</keyword>
<feature type="domain" description="Response regulatory" evidence="13">
    <location>
        <begin position="702"/>
        <end position="819"/>
    </location>
</feature>
<evidence type="ECO:0000256" key="4">
    <source>
        <dbReference type="ARBA" id="ARBA00022679"/>
    </source>
</evidence>
<dbReference type="InterPro" id="IPR011623">
    <property type="entry name" value="7TMR_DISM_rcpt_extracell_dom1"/>
</dbReference>
<dbReference type="InterPro" id="IPR010559">
    <property type="entry name" value="Sig_transdc_His_kin_internal"/>
</dbReference>
<keyword evidence="15" id="KW-1185">Reference proteome</keyword>
<dbReference type="InterPro" id="IPR003594">
    <property type="entry name" value="HATPase_dom"/>
</dbReference>
<evidence type="ECO:0000313" key="15">
    <source>
        <dbReference type="Proteomes" id="UP000564644"/>
    </source>
</evidence>
<feature type="domain" description="Histidine kinase" evidence="12">
    <location>
        <begin position="934"/>
        <end position="1029"/>
    </location>
</feature>
<keyword evidence="8" id="KW-0902">Two-component regulatory system</keyword>
<dbReference type="InterPro" id="IPR011006">
    <property type="entry name" value="CheY-like_superfamily"/>
</dbReference>
<keyword evidence="4" id="KW-0808">Transferase</keyword>
<dbReference type="InterPro" id="IPR004358">
    <property type="entry name" value="Sig_transdc_His_kin-like_C"/>
</dbReference>
<dbReference type="SMART" id="SM00448">
    <property type="entry name" value="REC"/>
    <property type="match status" value="1"/>
</dbReference>
<evidence type="ECO:0000256" key="6">
    <source>
        <dbReference type="ARBA" id="ARBA00022777"/>
    </source>
</evidence>
<protein>
    <recommendedName>
        <fullName evidence="2">histidine kinase</fullName>
        <ecNumber evidence="2">2.7.13.3</ecNumber>
    </recommendedName>
</protein>
<dbReference type="Proteomes" id="UP000564644">
    <property type="component" value="Unassembled WGS sequence"/>
</dbReference>
<accession>A0A7X0VYM1</accession>
<sequence length="1042" mass="114636">MRAWIADRYLVVVSLCAALAIALMFILGGGGTGAPTARGGDLDLTGWDFARQGVLPLNGEWEFYPNQLLGPEDLAGRSGPAPAHLRVPSVWNGDSGMRAHGYGTYRLRVKVRPTDELLAIQKKIIRFSDRIYVNGRLIGQSGLPAASRAEYEPGNAPHLGSFPVPADGTLDIVVQVANYEYKSGGIVSPLTLGLSNELATVRQAQISLEWTGVIVLLIFSVLFLVLYGLFNRNSTFLFFGLFFFFFGIAIWFNGERTFMQMFPDVPFELAWKIKDFTIFATFPLLAVYTLRSFELGAGRGIMAGLSVAYAAYCAAIAVLPYRVYTQLLETFMYSFPAAFGLLLFLLVRLYVQGRYGPYGKTEIQMFIPAIACLALFQINLFLFQGFRPASTGLTYFLVLLFVVLVIAQLAYRYYRTYTSMVALTKRLQIEDQKKDEFLLRTSHELNTPLHGIIGLSQAALEEPAPTAAGRRAREKALTIRNIAYRMANMVNDLIDLAKLREGRLVVRLERVDLEACVRTAFEVYGFQAKEQGIALMSGIDPAARYVRADESRLMQVLSNLLDQCMRGSEGGSVTIAARIDGENVKVEIRGEEGDRPYGRLQKGVSGVREESMREEDADVGLMTAIELVRLMDGELVASAFDPGVAPRFLVSIPTELPPAIPPGIGDARGETAAGSEAGWEPGPEEEPDEELREGLAGGEAGCVLVAGDLSSHLEWLTELLAMEGYRVVTAHSDTEVWRVVDSPRRPDLALLDVMLPGSGGFETGRRIREVHTPMELPILFLMSRSTPADVSAAIAAGGNDFVSKPLDAGEIRVRIRTLLTMKRLAKEAAASEMAFLQSQIKPHFLYNALGTIMSLCYTDGPRAGELLAVFSRYLRMIFHQNGPDETVTLRKEMELVRAYADIEKERFGKRLTLEIEADERLLDTPIPPLTVQPLVENAIRHGVAPKVEGGTVRLRLALHPGQIRITVEDDGVGMAAERLQAVQRDGGTGEGVGLANIMRRVRHRTGRLPELASVPGQGTKVTIWLPIPAKIGTDDRQGGEKR</sequence>
<dbReference type="SUPFAM" id="SSF49785">
    <property type="entry name" value="Galactose-binding domain-like"/>
    <property type="match status" value="1"/>
</dbReference>
<reference evidence="14 15" key="1">
    <citation type="submission" date="2020-08" db="EMBL/GenBank/DDBJ databases">
        <title>Cohnella phylogeny.</title>
        <authorList>
            <person name="Dunlap C."/>
        </authorList>
    </citation>
    <scope>NUCLEOTIDE SEQUENCE [LARGE SCALE GENOMIC DNA]</scope>
    <source>
        <strain evidence="14 15">CBP 2801</strain>
    </source>
</reference>
<evidence type="ECO:0000256" key="2">
    <source>
        <dbReference type="ARBA" id="ARBA00012438"/>
    </source>
</evidence>
<dbReference type="Gene3D" id="3.40.50.2300">
    <property type="match status" value="1"/>
</dbReference>
<feature type="transmembrane region" description="Helical" evidence="11">
    <location>
        <begin position="330"/>
        <end position="351"/>
    </location>
</feature>
<evidence type="ECO:0000256" key="7">
    <source>
        <dbReference type="ARBA" id="ARBA00022840"/>
    </source>
</evidence>
<dbReference type="PROSITE" id="PS50110">
    <property type="entry name" value="RESPONSE_REGULATORY"/>
    <property type="match status" value="1"/>
</dbReference>
<evidence type="ECO:0000259" key="12">
    <source>
        <dbReference type="PROSITE" id="PS50109"/>
    </source>
</evidence>
<evidence type="ECO:0000256" key="9">
    <source>
        <dbReference type="PROSITE-ProRule" id="PRU00169"/>
    </source>
</evidence>
<feature type="transmembrane region" description="Helical" evidence="11">
    <location>
        <begin position="392"/>
        <end position="411"/>
    </location>
</feature>
<feature type="transmembrane region" description="Helical" evidence="11">
    <location>
        <begin position="302"/>
        <end position="324"/>
    </location>
</feature>
<evidence type="ECO:0000256" key="11">
    <source>
        <dbReference type="SAM" id="Phobius"/>
    </source>
</evidence>
<dbReference type="SUPFAM" id="SSF55874">
    <property type="entry name" value="ATPase domain of HSP90 chaperone/DNA topoisomerase II/histidine kinase"/>
    <property type="match status" value="2"/>
</dbReference>
<keyword evidence="5" id="KW-0547">Nucleotide-binding</keyword>
<dbReference type="Pfam" id="PF00072">
    <property type="entry name" value="Response_reg"/>
    <property type="match status" value="1"/>
</dbReference>
<feature type="compositionally biased region" description="Low complexity" evidence="10">
    <location>
        <begin position="672"/>
        <end position="681"/>
    </location>
</feature>
<keyword evidence="11" id="KW-0812">Transmembrane</keyword>
<dbReference type="PRINTS" id="PR00344">
    <property type="entry name" value="BCTRLSENSOR"/>
</dbReference>
<dbReference type="SUPFAM" id="SSF52172">
    <property type="entry name" value="CheY-like"/>
    <property type="match status" value="1"/>
</dbReference>
<feature type="transmembrane region" description="Helical" evidence="11">
    <location>
        <begin position="363"/>
        <end position="386"/>
    </location>
</feature>
<evidence type="ECO:0000256" key="5">
    <source>
        <dbReference type="ARBA" id="ARBA00022741"/>
    </source>
</evidence>
<dbReference type="Gene3D" id="3.30.565.10">
    <property type="entry name" value="Histidine kinase-like ATPase, C-terminal domain"/>
    <property type="match status" value="2"/>
</dbReference>
<dbReference type="Pfam" id="PF06580">
    <property type="entry name" value="His_kinase"/>
    <property type="match status" value="1"/>
</dbReference>
<feature type="domain" description="Histidine kinase" evidence="12">
    <location>
        <begin position="440"/>
        <end position="656"/>
    </location>
</feature>
<feature type="transmembrane region" description="Helical" evidence="11">
    <location>
        <begin position="236"/>
        <end position="253"/>
    </location>
</feature>
<evidence type="ECO:0000256" key="1">
    <source>
        <dbReference type="ARBA" id="ARBA00000085"/>
    </source>
</evidence>
<dbReference type="InterPro" id="IPR036097">
    <property type="entry name" value="HisK_dim/P_sf"/>
</dbReference>
<dbReference type="SUPFAM" id="SSF47384">
    <property type="entry name" value="Homodimeric domain of signal transducing histidine kinase"/>
    <property type="match status" value="1"/>
</dbReference>
<evidence type="ECO:0000256" key="10">
    <source>
        <dbReference type="SAM" id="MobiDB-lite"/>
    </source>
</evidence>
<feature type="modified residue" description="4-aspartylphosphate" evidence="9">
    <location>
        <position position="752"/>
    </location>
</feature>
<dbReference type="SMART" id="SM00388">
    <property type="entry name" value="HisKA"/>
    <property type="match status" value="1"/>
</dbReference>
<feature type="compositionally biased region" description="Acidic residues" evidence="10">
    <location>
        <begin position="682"/>
        <end position="691"/>
    </location>
</feature>
<dbReference type="AlphaFoldDB" id="A0A7X0VYM1"/>
<name>A0A7X0VYM1_9BACL</name>
<comment type="caution">
    <text evidence="14">The sequence shown here is derived from an EMBL/GenBank/DDBJ whole genome shotgun (WGS) entry which is preliminary data.</text>
</comment>
<dbReference type="InterPro" id="IPR036890">
    <property type="entry name" value="HATPase_C_sf"/>
</dbReference>
<dbReference type="GO" id="GO:0000155">
    <property type="term" value="F:phosphorelay sensor kinase activity"/>
    <property type="evidence" value="ECO:0007669"/>
    <property type="project" value="InterPro"/>
</dbReference>
<dbReference type="Pfam" id="PF00512">
    <property type="entry name" value="HisKA"/>
    <property type="match status" value="1"/>
</dbReference>
<keyword evidence="11" id="KW-1133">Transmembrane helix</keyword>
<dbReference type="CDD" id="cd00082">
    <property type="entry name" value="HisKA"/>
    <property type="match status" value="1"/>
</dbReference>
<dbReference type="EMBL" id="JACJVO010000024">
    <property type="protein sequence ID" value="MBB6733103.1"/>
    <property type="molecule type" value="Genomic_DNA"/>
</dbReference>
<dbReference type="Pfam" id="PF07695">
    <property type="entry name" value="7TMR-DISM_7TM"/>
    <property type="match status" value="1"/>
</dbReference>
<evidence type="ECO:0000256" key="8">
    <source>
        <dbReference type="ARBA" id="ARBA00023012"/>
    </source>
</evidence>
<dbReference type="SMART" id="SM00387">
    <property type="entry name" value="HATPase_c"/>
    <property type="match status" value="2"/>
</dbReference>